<dbReference type="PANTHER" id="PTHR15288">
    <property type="entry name" value="DENN DOMAIN-CONTAINING PROTEIN 2"/>
    <property type="match status" value="1"/>
</dbReference>
<feature type="compositionally biased region" description="Basic and acidic residues" evidence="1">
    <location>
        <begin position="51"/>
        <end position="60"/>
    </location>
</feature>
<evidence type="ECO:0000313" key="3">
    <source>
        <dbReference type="EMBL" id="KAJ8599739.1"/>
    </source>
</evidence>
<feature type="region of interest" description="Disordered" evidence="1">
    <location>
        <begin position="394"/>
        <end position="440"/>
    </location>
</feature>
<dbReference type="EMBL" id="JAQMWT010000546">
    <property type="protein sequence ID" value="KAJ8599739.1"/>
    <property type="molecule type" value="Genomic_DNA"/>
</dbReference>
<dbReference type="InterPro" id="IPR001194">
    <property type="entry name" value="cDENN_dom"/>
</dbReference>
<reference evidence="3" key="1">
    <citation type="submission" date="2023-01" db="EMBL/GenBank/DDBJ databases">
        <title>Metagenome sequencing of chrysophaentin producing Chrysophaeum taylorii.</title>
        <authorList>
            <person name="Davison J."/>
            <person name="Bewley C."/>
        </authorList>
    </citation>
    <scope>NUCLEOTIDE SEQUENCE</scope>
    <source>
        <strain evidence="3">NIES-1699</strain>
    </source>
</reference>
<evidence type="ECO:0000256" key="1">
    <source>
        <dbReference type="SAM" id="MobiDB-lite"/>
    </source>
</evidence>
<feature type="region of interest" description="Disordered" evidence="1">
    <location>
        <begin position="121"/>
        <end position="144"/>
    </location>
</feature>
<feature type="compositionally biased region" description="Low complexity" evidence="1">
    <location>
        <begin position="75"/>
        <end position="88"/>
    </location>
</feature>
<feature type="domain" description="cDENN" evidence="2">
    <location>
        <begin position="351"/>
        <end position="593"/>
    </location>
</feature>
<dbReference type="InterPro" id="IPR051942">
    <property type="entry name" value="DENN_domain_containing_2"/>
</dbReference>
<dbReference type="SMART" id="SM00799">
    <property type="entry name" value="DENN"/>
    <property type="match status" value="1"/>
</dbReference>
<feature type="region of interest" description="Disordered" evidence="1">
    <location>
        <begin position="15"/>
        <end position="94"/>
    </location>
</feature>
<dbReference type="Pfam" id="PF02141">
    <property type="entry name" value="DENN"/>
    <property type="match status" value="1"/>
</dbReference>
<feature type="compositionally biased region" description="Acidic residues" evidence="1">
    <location>
        <begin position="411"/>
        <end position="427"/>
    </location>
</feature>
<gene>
    <name evidence="3" type="ORF">CTAYLR_003417</name>
</gene>
<dbReference type="Proteomes" id="UP001230188">
    <property type="component" value="Unassembled WGS sequence"/>
</dbReference>
<accession>A0AAD7U8E0</accession>
<feature type="compositionally biased region" description="Low complexity" evidence="1">
    <location>
        <begin position="121"/>
        <end position="137"/>
    </location>
</feature>
<dbReference type="AlphaFoldDB" id="A0AAD7U8E0"/>
<sequence>MRRASTIENPFAEVIAQASGDGVPPQTTTTTTTPCKKKGPALRAANTCPRAKTESSDEKKGRRSAPNPETSKRLQQQQQQRTKKTPQQVDEKASLREKCKVLARENEALRARLVARTAAAAAAATTTTTPTPKRAAPVPEPDEDDRPVVVVARSHHHKKRYSAGAANLSSDRRSIASVRTWTGGIKGTAPFVAFAVYGAAARDGECAARLPGASRRRRGYRVRPAELCSWSASFEAPWAALPNFAAPDGVSLEIVEPGRALEKIENEAARPHVTALKHGDSVVYLATYVVPSVERFARAAAVERAVRLAEMLQDEEAEEDDDDRARPETPLAAAEHLLPPRTEPARAGELVGSRAYAALTLREDNCSDVLRFLRYIASRDRRADAAYLRNKRDLEDDASPERPSRRWHDDWDADNSNDDDDDDDVVDDVATPLKGPPQAHLSFQNAGRLASLVRRAHADPRVWEWISKNDDDADGKRPPTSMREWAVAALLSQLPPEVVCRAVDQLLREHSLLVVADHVARASAVALGLVSLLEPLEWQGALIMTLPCGEIDLLGSPVPFVAACSTATAAQADADVRSSRDDDDAALADLRVLFVDRQHDAQFVGAPALRPPCGLLARLDDLRVDRGKDIIKLLAGLSDAERAAVATARAAFKDHINQLLDDLALAGPDACWKRYGEEDASTGDFEFIPDWFLAPIQARVQLQHDLAHTQMLVSHVHALRQATKNRQIQVAAASVAAAAVAADAAAPVSR</sequence>
<dbReference type="Gene3D" id="3.40.50.11500">
    <property type="match status" value="1"/>
</dbReference>
<protein>
    <recommendedName>
        <fullName evidence="2">cDENN domain-containing protein</fullName>
    </recommendedName>
</protein>
<keyword evidence="4" id="KW-1185">Reference proteome</keyword>
<comment type="caution">
    <text evidence="3">The sequence shown here is derived from an EMBL/GenBank/DDBJ whole genome shotgun (WGS) entry which is preliminary data.</text>
</comment>
<feature type="compositionally biased region" description="Basic and acidic residues" evidence="1">
    <location>
        <begin position="394"/>
        <end position="410"/>
    </location>
</feature>
<evidence type="ECO:0000313" key="4">
    <source>
        <dbReference type="Proteomes" id="UP001230188"/>
    </source>
</evidence>
<dbReference type="InterPro" id="IPR043153">
    <property type="entry name" value="DENN_C"/>
</dbReference>
<proteinExistence type="predicted"/>
<name>A0AAD7U8E0_9STRA</name>
<dbReference type="PANTHER" id="PTHR15288:SF0">
    <property type="entry name" value="UDENN DOMAIN-CONTAINING PROTEIN"/>
    <property type="match status" value="1"/>
</dbReference>
<evidence type="ECO:0000259" key="2">
    <source>
        <dbReference type="SMART" id="SM00799"/>
    </source>
</evidence>
<organism evidence="3 4">
    <name type="scientific">Chrysophaeum taylorii</name>
    <dbReference type="NCBI Taxonomy" id="2483200"/>
    <lineage>
        <taxon>Eukaryota</taxon>
        <taxon>Sar</taxon>
        <taxon>Stramenopiles</taxon>
        <taxon>Ochrophyta</taxon>
        <taxon>Pelagophyceae</taxon>
        <taxon>Pelagomonadales</taxon>
        <taxon>Pelagomonadaceae</taxon>
        <taxon>Chrysophaeum</taxon>
    </lineage>
</organism>